<accession>A0A934WHQ1</accession>
<reference evidence="7" key="1">
    <citation type="submission" date="2017-05" db="EMBL/GenBank/DDBJ databases">
        <authorList>
            <person name="Imhoff J.F."/>
            <person name="Rahn T."/>
            <person name="Kuenzel S."/>
            <person name="Neulinger S.C."/>
        </authorList>
    </citation>
    <scope>NUCLEOTIDE SEQUENCE</scope>
    <source>
        <strain evidence="7">LMG 28126</strain>
    </source>
</reference>
<protein>
    <submittedName>
        <fullName evidence="7">LPS export ABC transporter permease LptF</fullName>
    </submittedName>
</protein>
<dbReference type="EMBL" id="NHSD01000086">
    <property type="protein sequence ID" value="MBK5926041.1"/>
    <property type="molecule type" value="Genomic_DNA"/>
</dbReference>
<dbReference type="AlphaFoldDB" id="A0A934WHQ1"/>
<evidence type="ECO:0000313" key="8">
    <source>
        <dbReference type="Proteomes" id="UP000706333"/>
    </source>
</evidence>
<keyword evidence="8" id="KW-1185">Reference proteome</keyword>
<feature type="transmembrane region" description="Helical" evidence="6">
    <location>
        <begin position="60"/>
        <end position="78"/>
    </location>
</feature>
<feature type="transmembrane region" description="Helical" evidence="6">
    <location>
        <begin position="284"/>
        <end position="302"/>
    </location>
</feature>
<dbReference type="GO" id="GO:0043190">
    <property type="term" value="C:ATP-binding cassette (ABC) transporter complex"/>
    <property type="evidence" value="ECO:0007669"/>
    <property type="project" value="InterPro"/>
</dbReference>
<dbReference type="GO" id="GO:0055085">
    <property type="term" value="P:transmembrane transport"/>
    <property type="evidence" value="ECO:0007669"/>
    <property type="project" value="InterPro"/>
</dbReference>
<evidence type="ECO:0000313" key="7">
    <source>
        <dbReference type="EMBL" id="MBK5926041.1"/>
    </source>
</evidence>
<name>A0A934WHQ1_9RHOB</name>
<evidence type="ECO:0000256" key="6">
    <source>
        <dbReference type="SAM" id="Phobius"/>
    </source>
</evidence>
<keyword evidence="2" id="KW-1003">Cell membrane</keyword>
<dbReference type="Proteomes" id="UP000706333">
    <property type="component" value="Unassembled WGS sequence"/>
</dbReference>
<feature type="transmembrane region" description="Helical" evidence="6">
    <location>
        <begin position="99"/>
        <end position="122"/>
    </location>
</feature>
<evidence type="ECO:0000256" key="3">
    <source>
        <dbReference type="ARBA" id="ARBA00022692"/>
    </source>
</evidence>
<reference evidence="7" key="2">
    <citation type="journal article" date="2020" name="Microorganisms">
        <title>Osmotic Adaptation and Compatible Solute Biosynthesis of Phototrophic Bacteria as Revealed from Genome Analyses.</title>
        <authorList>
            <person name="Imhoff J.F."/>
            <person name="Rahn T."/>
            <person name="Kunzel S."/>
            <person name="Keller A."/>
            <person name="Neulinger S.C."/>
        </authorList>
    </citation>
    <scope>NUCLEOTIDE SEQUENCE</scope>
    <source>
        <strain evidence="7">LMG 28126</strain>
    </source>
</reference>
<gene>
    <name evidence="7" type="ORF">CCR87_01500</name>
</gene>
<dbReference type="NCBIfam" id="TIGR04407">
    <property type="entry name" value="LptF_YjgP"/>
    <property type="match status" value="1"/>
</dbReference>
<dbReference type="GO" id="GO:0015920">
    <property type="term" value="P:lipopolysaccharide transport"/>
    <property type="evidence" value="ECO:0007669"/>
    <property type="project" value="TreeGrafter"/>
</dbReference>
<comment type="caution">
    <text evidence="7">The sequence shown here is derived from an EMBL/GenBank/DDBJ whole genome shotgun (WGS) entry which is preliminary data.</text>
</comment>
<dbReference type="RefSeq" id="WP_201155565.1">
    <property type="nucleotide sequence ID" value="NZ_NHSD01000086.1"/>
</dbReference>
<keyword evidence="4 6" id="KW-1133">Transmembrane helix</keyword>
<keyword evidence="5 6" id="KW-0472">Membrane</keyword>
<feature type="transmembrane region" description="Helical" evidence="6">
    <location>
        <begin position="311"/>
        <end position="332"/>
    </location>
</feature>
<dbReference type="Pfam" id="PF03739">
    <property type="entry name" value="LptF_LptG"/>
    <property type="match status" value="1"/>
</dbReference>
<feature type="transmembrane region" description="Helical" evidence="6">
    <location>
        <begin position="12"/>
        <end position="29"/>
    </location>
</feature>
<organism evidence="7 8">
    <name type="scientific">Rhodobaculum claviforme</name>
    <dbReference type="NCBI Taxonomy" id="1549854"/>
    <lineage>
        <taxon>Bacteria</taxon>
        <taxon>Pseudomonadati</taxon>
        <taxon>Pseudomonadota</taxon>
        <taxon>Alphaproteobacteria</taxon>
        <taxon>Rhodobacterales</taxon>
        <taxon>Paracoccaceae</taxon>
        <taxon>Rhodobaculum</taxon>
    </lineage>
</organism>
<dbReference type="PANTHER" id="PTHR33529:SF6">
    <property type="entry name" value="YJGP_YJGQ FAMILY PERMEASE"/>
    <property type="match status" value="1"/>
</dbReference>
<evidence type="ECO:0000256" key="4">
    <source>
        <dbReference type="ARBA" id="ARBA00022989"/>
    </source>
</evidence>
<evidence type="ECO:0000256" key="1">
    <source>
        <dbReference type="ARBA" id="ARBA00004651"/>
    </source>
</evidence>
<sequence length="376" mass="40187">MTGFDRYLLSRLLVLFGFFALVLVAVYWVNRAVSLVDSLIADGQSVRVFLEFTALTLPNVTRLVLPVAGFVAAVYAVHRMVTESEFVVMQATGLSPFRLARPVLVFGLIVAVMLGGLLHWLVPASRAQMNERRAEIAENITSRVLTEGAFVHPTAGVTLYVREITPEGTFRDLFMSDGRAGGPRTIYIAREAVLVRTPLGPQMVMLDGSAQSLRQPGDRLGVTTFDTLTYDLAALVGPRGPLMLGLRDMSTRRILALEDEALDAIGATRDTARAEVHGRTAQPLMATAAALIGFAALTLGAFSRLGVWRQVLGGVVAVIAMQFLHTAVTGAVARDAALWPLVYAPAAAGFAGVAGALWLAGRPRRPRALPAAEGAA</sequence>
<dbReference type="InterPro" id="IPR030922">
    <property type="entry name" value="LptF"/>
</dbReference>
<dbReference type="PANTHER" id="PTHR33529">
    <property type="entry name" value="SLR0882 PROTEIN-RELATED"/>
    <property type="match status" value="1"/>
</dbReference>
<evidence type="ECO:0000256" key="2">
    <source>
        <dbReference type="ARBA" id="ARBA00022475"/>
    </source>
</evidence>
<feature type="transmembrane region" description="Helical" evidence="6">
    <location>
        <begin position="338"/>
        <end position="360"/>
    </location>
</feature>
<proteinExistence type="predicted"/>
<dbReference type="InterPro" id="IPR005495">
    <property type="entry name" value="LptG/LptF_permease"/>
</dbReference>
<comment type="subcellular location">
    <subcellularLocation>
        <location evidence="1">Cell membrane</location>
        <topology evidence="1">Multi-pass membrane protein</topology>
    </subcellularLocation>
</comment>
<keyword evidence="3 6" id="KW-0812">Transmembrane</keyword>
<evidence type="ECO:0000256" key="5">
    <source>
        <dbReference type="ARBA" id="ARBA00023136"/>
    </source>
</evidence>